<feature type="region of interest" description="Disordered" evidence="4">
    <location>
        <begin position="328"/>
        <end position="352"/>
    </location>
</feature>
<reference evidence="6" key="2">
    <citation type="journal article" date="2022" name="Microbiol. Resour. Announc.">
        <title>Whole-Genome Sequence of Entomortierella parvispora E1425, a Mucoromycotan Fungus Associated with Burkholderiaceae-Related Endosymbiotic Bacteria.</title>
        <authorList>
            <person name="Herlambang A."/>
            <person name="Guo Y."/>
            <person name="Takashima Y."/>
            <person name="Narisawa K."/>
            <person name="Ohta H."/>
            <person name="Nishizawa T."/>
        </authorList>
    </citation>
    <scope>NUCLEOTIDE SEQUENCE</scope>
    <source>
        <strain evidence="6">E1425</strain>
    </source>
</reference>
<feature type="compositionally biased region" description="Basic and acidic residues" evidence="4">
    <location>
        <begin position="1"/>
        <end position="14"/>
    </location>
</feature>
<dbReference type="GO" id="GO:0003729">
    <property type="term" value="F:mRNA binding"/>
    <property type="evidence" value="ECO:0007669"/>
    <property type="project" value="TreeGrafter"/>
</dbReference>
<feature type="region of interest" description="Disordered" evidence="4">
    <location>
        <begin position="533"/>
        <end position="594"/>
    </location>
</feature>
<reference evidence="6" key="1">
    <citation type="submission" date="2021-11" db="EMBL/GenBank/DDBJ databases">
        <authorList>
            <person name="Herlambang A."/>
            <person name="Guo Y."/>
            <person name="Takashima Y."/>
            <person name="Nishizawa T."/>
        </authorList>
    </citation>
    <scope>NUCLEOTIDE SEQUENCE</scope>
    <source>
        <strain evidence="6">E1425</strain>
    </source>
</reference>
<dbReference type="FunFam" id="3.30.70.330:FF:000120">
    <property type="entry name" value="Negative regulator of differentiation 1"/>
    <property type="match status" value="2"/>
</dbReference>
<keyword evidence="1" id="KW-0677">Repeat</keyword>
<dbReference type="GO" id="GO:0000398">
    <property type="term" value="P:mRNA splicing, via spliceosome"/>
    <property type="evidence" value="ECO:0007669"/>
    <property type="project" value="TreeGrafter"/>
</dbReference>
<feature type="compositionally biased region" description="Gly residues" evidence="4">
    <location>
        <begin position="548"/>
        <end position="557"/>
    </location>
</feature>
<dbReference type="PROSITE" id="PS50102">
    <property type="entry name" value="RRM"/>
    <property type="match status" value="4"/>
</dbReference>
<dbReference type="InterPro" id="IPR039171">
    <property type="entry name" value="Cwc2/Slt11"/>
</dbReference>
<dbReference type="InterPro" id="IPR035979">
    <property type="entry name" value="RBD_domain_sf"/>
</dbReference>
<feature type="compositionally biased region" description="Low complexity" evidence="4">
    <location>
        <begin position="558"/>
        <end position="571"/>
    </location>
</feature>
<evidence type="ECO:0000256" key="1">
    <source>
        <dbReference type="ARBA" id="ARBA00022737"/>
    </source>
</evidence>
<feature type="domain" description="RRM" evidence="5">
    <location>
        <begin position="366"/>
        <end position="439"/>
    </location>
</feature>
<evidence type="ECO:0000313" key="7">
    <source>
        <dbReference type="Proteomes" id="UP000827284"/>
    </source>
</evidence>
<dbReference type="GO" id="GO:0051252">
    <property type="term" value="P:regulation of RNA metabolic process"/>
    <property type="evidence" value="ECO:0007669"/>
    <property type="project" value="UniProtKB-ARBA"/>
</dbReference>
<sequence length="594" mass="63422">MKRSNDYQSHDAFKKPRVAHGYNNNSNNSNNNNYPTHGGMAGGMGSMGGAPGDMYGAYGSSQMMMGNYGQMPNPGQYGTQFGGEHAMAMAPYQAYPAPAFGTPYANVPFQMSFPPNGAPGLNTGIRTLYIGNLPQGTTVEEVLSLVRTGIVESARILPEKNCAFVAFMEPSSAAAFHQEASSRKPSINGQEVRVGWGKASVPPPNIVQAVQQGATRNVFIGNVDDSITEQSLHEDCMKYGVIDSIKILREKNIAFVHFASISSAMKAVAGLPLEATYAGRRVNYGKDRCAKSGPNNQGGAGAGGAFTFGAPQFPQYGSAMPLSFNPNFDRFPPGGRQNGGGPASVGGGNSESSAVPMETLFAERKRTVYLGSIGPETTCEDLCNSIRGGILSNIRFFPQKHMAFVTFVDPQAAETFVNQANQLGLMIKSRRLKVGWGQNAHSLTPPVIQAIRSGATRNVYLGGLSAMVTEETLRRDFSEFGEIELVNLLKEKNCGFVNFTNILSAVQAIEGIRRNPEYATVKINYGKDRCGNAPKPNRINLNANNNNGGHGANGGNNTGNSSNNGSSGGHSIKAESSDAEDIKNFDLDDEMFQV</sequence>
<dbReference type="GO" id="GO:0010468">
    <property type="term" value="P:regulation of gene expression"/>
    <property type="evidence" value="ECO:0007669"/>
    <property type="project" value="UniProtKB-ARBA"/>
</dbReference>
<accession>A0A9P3H886</accession>
<gene>
    <name evidence="6" type="ORF">EMPS_04303</name>
</gene>
<dbReference type="Gene3D" id="3.30.70.330">
    <property type="match status" value="4"/>
</dbReference>
<evidence type="ECO:0000256" key="3">
    <source>
        <dbReference type="PROSITE-ProRule" id="PRU00176"/>
    </source>
</evidence>
<feature type="compositionally biased region" description="Basic and acidic residues" evidence="4">
    <location>
        <begin position="572"/>
        <end position="586"/>
    </location>
</feature>
<evidence type="ECO:0000256" key="4">
    <source>
        <dbReference type="SAM" id="MobiDB-lite"/>
    </source>
</evidence>
<feature type="compositionally biased region" description="Gly residues" evidence="4">
    <location>
        <begin position="336"/>
        <end position="349"/>
    </location>
</feature>
<dbReference type="PANTHER" id="PTHR14089">
    <property type="entry name" value="PRE-MRNA-SPLICING FACTOR RBM22"/>
    <property type="match status" value="1"/>
</dbReference>
<keyword evidence="7" id="KW-1185">Reference proteome</keyword>
<dbReference type="SMART" id="SM00360">
    <property type="entry name" value="RRM"/>
    <property type="match status" value="4"/>
</dbReference>
<organism evidence="6 7">
    <name type="scientific">Entomortierella parvispora</name>
    <dbReference type="NCBI Taxonomy" id="205924"/>
    <lineage>
        <taxon>Eukaryota</taxon>
        <taxon>Fungi</taxon>
        <taxon>Fungi incertae sedis</taxon>
        <taxon>Mucoromycota</taxon>
        <taxon>Mortierellomycotina</taxon>
        <taxon>Mortierellomycetes</taxon>
        <taxon>Mortierellales</taxon>
        <taxon>Mortierellaceae</taxon>
        <taxon>Entomortierella</taxon>
    </lineage>
</organism>
<dbReference type="PANTHER" id="PTHR14089:SF8">
    <property type="entry name" value="RNA-BINDING PROTEIN MRN1"/>
    <property type="match status" value="1"/>
</dbReference>
<dbReference type="GO" id="GO:0010494">
    <property type="term" value="C:cytoplasmic stress granule"/>
    <property type="evidence" value="ECO:0007669"/>
    <property type="project" value="TreeGrafter"/>
</dbReference>
<evidence type="ECO:0000313" key="6">
    <source>
        <dbReference type="EMBL" id="GJJ71946.1"/>
    </source>
</evidence>
<dbReference type="InterPro" id="IPR012677">
    <property type="entry name" value="Nucleotide-bd_a/b_plait_sf"/>
</dbReference>
<evidence type="ECO:0000256" key="2">
    <source>
        <dbReference type="ARBA" id="ARBA00022884"/>
    </source>
</evidence>
<dbReference type="OrthoDB" id="6407164at2759"/>
<feature type="domain" description="RRM" evidence="5">
    <location>
        <begin position="457"/>
        <end position="528"/>
    </location>
</feature>
<evidence type="ECO:0000259" key="5">
    <source>
        <dbReference type="PROSITE" id="PS50102"/>
    </source>
</evidence>
<feature type="compositionally biased region" description="Low complexity" evidence="4">
    <location>
        <begin position="23"/>
        <end position="33"/>
    </location>
</feature>
<dbReference type="SUPFAM" id="SSF54928">
    <property type="entry name" value="RNA-binding domain, RBD"/>
    <property type="match status" value="2"/>
</dbReference>
<comment type="caution">
    <text evidence="6">The sequence shown here is derived from an EMBL/GenBank/DDBJ whole genome shotgun (WGS) entry which is preliminary data.</text>
</comment>
<dbReference type="Proteomes" id="UP000827284">
    <property type="component" value="Unassembled WGS sequence"/>
</dbReference>
<proteinExistence type="predicted"/>
<name>A0A9P3H886_9FUNG</name>
<dbReference type="EMBL" id="BQFW01000006">
    <property type="protein sequence ID" value="GJJ71946.1"/>
    <property type="molecule type" value="Genomic_DNA"/>
</dbReference>
<keyword evidence="2 3" id="KW-0694">RNA-binding</keyword>
<feature type="domain" description="RRM" evidence="5">
    <location>
        <begin position="216"/>
        <end position="289"/>
    </location>
</feature>
<feature type="domain" description="RRM" evidence="5">
    <location>
        <begin position="126"/>
        <end position="199"/>
    </location>
</feature>
<protein>
    <recommendedName>
        <fullName evidence="5">RRM domain-containing protein</fullName>
    </recommendedName>
</protein>
<feature type="region of interest" description="Disordered" evidence="4">
    <location>
        <begin position="1"/>
        <end position="37"/>
    </location>
</feature>
<dbReference type="Pfam" id="PF00076">
    <property type="entry name" value="RRM_1"/>
    <property type="match status" value="3"/>
</dbReference>
<dbReference type="InterPro" id="IPR000504">
    <property type="entry name" value="RRM_dom"/>
</dbReference>
<dbReference type="AlphaFoldDB" id="A0A9P3H886"/>